<evidence type="ECO:0000313" key="3">
    <source>
        <dbReference type="Proteomes" id="UP000054559"/>
    </source>
</evidence>
<evidence type="ECO:0000256" key="1">
    <source>
        <dbReference type="SAM" id="MobiDB-lite"/>
    </source>
</evidence>
<sequence length="118" mass="13795">MRQPSIVYNTVYEELRTYSTLYGVLRTENSDRIIGLRPNTKLQANHPEHARTLEDLGPRTLSKERHPLRTAHIRASYYGKYGKDIGDSPPRQQFSRQQEKLSRQRVSGRLPELKQIYA</sequence>
<protein>
    <submittedName>
        <fullName evidence="2">Uncharacterized protein</fullName>
    </submittedName>
</protein>
<dbReference type="AlphaFoldDB" id="A0A0J8R8W3"/>
<organism evidence="2 3">
    <name type="scientific">Coccidioides immitis RMSCC 3703</name>
    <dbReference type="NCBI Taxonomy" id="454286"/>
    <lineage>
        <taxon>Eukaryota</taxon>
        <taxon>Fungi</taxon>
        <taxon>Dikarya</taxon>
        <taxon>Ascomycota</taxon>
        <taxon>Pezizomycotina</taxon>
        <taxon>Eurotiomycetes</taxon>
        <taxon>Eurotiomycetidae</taxon>
        <taxon>Onygenales</taxon>
        <taxon>Onygenaceae</taxon>
        <taxon>Coccidioides</taxon>
    </lineage>
</organism>
<reference evidence="3" key="1">
    <citation type="journal article" date="2010" name="Genome Res.">
        <title>Population genomic sequencing of Coccidioides fungi reveals recent hybridization and transposon control.</title>
        <authorList>
            <person name="Neafsey D.E."/>
            <person name="Barker B.M."/>
            <person name="Sharpton T.J."/>
            <person name="Stajich J.E."/>
            <person name="Park D.J."/>
            <person name="Whiston E."/>
            <person name="Hung C.-Y."/>
            <person name="McMahan C."/>
            <person name="White J."/>
            <person name="Sykes S."/>
            <person name="Heiman D."/>
            <person name="Young S."/>
            <person name="Zeng Q."/>
            <person name="Abouelleil A."/>
            <person name="Aftuck L."/>
            <person name="Bessette D."/>
            <person name="Brown A."/>
            <person name="FitzGerald M."/>
            <person name="Lui A."/>
            <person name="Macdonald J.P."/>
            <person name="Priest M."/>
            <person name="Orbach M.J."/>
            <person name="Galgiani J.N."/>
            <person name="Kirkland T.N."/>
            <person name="Cole G.T."/>
            <person name="Birren B.W."/>
            <person name="Henn M.R."/>
            <person name="Taylor J.W."/>
            <person name="Rounsley S.D."/>
        </authorList>
    </citation>
    <scope>NUCLEOTIDE SEQUENCE [LARGE SCALE GENOMIC DNA]</scope>
    <source>
        <strain evidence="3">RMSCC 3703</strain>
    </source>
</reference>
<feature type="region of interest" description="Disordered" evidence="1">
    <location>
        <begin position="80"/>
        <end position="118"/>
    </location>
</feature>
<proteinExistence type="predicted"/>
<gene>
    <name evidence="2" type="ORF">CISG_09045</name>
</gene>
<dbReference type="EMBL" id="DS268201">
    <property type="protein sequence ID" value="KMU81474.1"/>
    <property type="molecule type" value="Genomic_DNA"/>
</dbReference>
<name>A0A0J8R8W3_COCIT</name>
<accession>A0A0J8R8W3</accession>
<dbReference type="Proteomes" id="UP000054559">
    <property type="component" value="Unassembled WGS sequence"/>
</dbReference>
<evidence type="ECO:0000313" key="2">
    <source>
        <dbReference type="EMBL" id="KMU81474.1"/>
    </source>
</evidence>